<protein>
    <submittedName>
        <fullName evidence="8">Uncharacterized protein</fullName>
    </submittedName>
</protein>
<dbReference type="Proteomes" id="UP000789390">
    <property type="component" value="Unassembled WGS sequence"/>
</dbReference>
<dbReference type="AlphaFoldDB" id="A0A8J2S1A4"/>
<evidence type="ECO:0000256" key="2">
    <source>
        <dbReference type="ARBA" id="ARBA00022448"/>
    </source>
</evidence>
<comment type="caution">
    <text evidence="8">The sequence shown here is derived from an EMBL/GenBank/DDBJ whole genome shotgun (WGS) entry which is preliminary data.</text>
</comment>
<organism evidence="8 9">
    <name type="scientific">Daphnia galeata</name>
    <dbReference type="NCBI Taxonomy" id="27404"/>
    <lineage>
        <taxon>Eukaryota</taxon>
        <taxon>Metazoa</taxon>
        <taxon>Ecdysozoa</taxon>
        <taxon>Arthropoda</taxon>
        <taxon>Crustacea</taxon>
        <taxon>Branchiopoda</taxon>
        <taxon>Diplostraca</taxon>
        <taxon>Cladocera</taxon>
        <taxon>Anomopoda</taxon>
        <taxon>Daphniidae</taxon>
        <taxon>Daphnia</taxon>
    </lineage>
</organism>
<evidence type="ECO:0000256" key="4">
    <source>
        <dbReference type="ARBA" id="ARBA00022989"/>
    </source>
</evidence>
<evidence type="ECO:0000256" key="7">
    <source>
        <dbReference type="SAM" id="Phobius"/>
    </source>
</evidence>
<name>A0A8J2S1A4_9CRUS</name>
<dbReference type="OrthoDB" id="370281at2759"/>
<dbReference type="InterPro" id="IPR051068">
    <property type="entry name" value="MFS_Domain-Containing_Protein"/>
</dbReference>
<evidence type="ECO:0000313" key="8">
    <source>
        <dbReference type="EMBL" id="CAH0112540.1"/>
    </source>
</evidence>
<dbReference type="PANTHER" id="PTHR23510">
    <property type="entry name" value="INNER MEMBRANE TRANSPORT PROTEIN YAJR"/>
    <property type="match status" value="1"/>
</dbReference>
<keyword evidence="2" id="KW-0813">Transport</keyword>
<evidence type="ECO:0000256" key="5">
    <source>
        <dbReference type="ARBA" id="ARBA00023136"/>
    </source>
</evidence>
<keyword evidence="9" id="KW-1185">Reference proteome</keyword>
<keyword evidence="3 7" id="KW-0812">Transmembrane</keyword>
<dbReference type="InterPro" id="IPR036259">
    <property type="entry name" value="MFS_trans_sf"/>
</dbReference>
<feature type="region of interest" description="Disordered" evidence="6">
    <location>
        <begin position="137"/>
        <end position="157"/>
    </location>
</feature>
<feature type="transmembrane region" description="Helical" evidence="7">
    <location>
        <begin position="107"/>
        <end position="129"/>
    </location>
</feature>
<comment type="subcellular location">
    <subcellularLocation>
        <location evidence="1">Endomembrane system</location>
        <topology evidence="1">Multi-pass membrane protein</topology>
    </subcellularLocation>
</comment>
<evidence type="ECO:0000256" key="1">
    <source>
        <dbReference type="ARBA" id="ARBA00004127"/>
    </source>
</evidence>
<dbReference type="SUPFAM" id="SSF103473">
    <property type="entry name" value="MFS general substrate transporter"/>
    <property type="match status" value="1"/>
</dbReference>
<evidence type="ECO:0000313" key="9">
    <source>
        <dbReference type="Proteomes" id="UP000789390"/>
    </source>
</evidence>
<keyword evidence="4 7" id="KW-1133">Transmembrane helix</keyword>
<sequence length="172" mass="19020">MFKSGASKKYKLESIYDPKSVTSAETPKVNYENEYGDDKSAEKFTGSDGVIDYAKMTEKPSIRRRRFFSLGVVSFTAFIFNLSFSIILTSAKPYLDKMDPKAGTDFLGLFIAAQPLAQLIFSPLMGYLAKESNAISQEGENDDVDGPNFTYDDIGDVEKRNANDASECDGHS</sequence>
<evidence type="ECO:0000256" key="3">
    <source>
        <dbReference type="ARBA" id="ARBA00022692"/>
    </source>
</evidence>
<dbReference type="EMBL" id="CAKKLH010000327">
    <property type="protein sequence ID" value="CAH0112540.1"/>
    <property type="molecule type" value="Genomic_DNA"/>
</dbReference>
<accession>A0A8J2S1A4</accession>
<reference evidence="8" key="1">
    <citation type="submission" date="2021-11" db="EMBL/GenBank/DDBJ databases">
        <authorList>
            <person name="Schell T."/>
        </authorList>
    </citation>
    <scope>NUCLEOTIDE SEQUENCE</scope>
    <source>
        <strain evidence="8">M5</strain>
    </source>
</reference>
<evidence type="ECO:0000256" key="6">
    <source>
        <dbReference type="SAM" id="MobiDB-lite"/>
    </source>
</evidence>
<dbReference type="Gene3D" id="1.20.1250.20">
    <property type="entry name" value="MFS general substrate transporter like domains"/>
    <property type="match status" value="1"/>
</dbReference>
<dbReference type="GO" id="GO:0005765">
    <property type="term" value="C:lysosomal membrane"/>
    <property type="evidence" value="ECO:0007669"/>
    <property type="project" value="TreeGrafter"/>
</dbReference>
<gene>
    <name evidence="8" type="ORF">DGAL_LOCUS16271</name>
</gene>
<proteinExistence type="predicted"/>
<keyword evidence="5 7" id="KW-0472">Membrane</keyword>
<dbReference type="PANTHER" id="PTHR23510:SF3">
    <property type="entry name" value="MAJOR FACILITATOR SUPERFAMILY DOMAIN-CONTAINING PROTEIN 8"/>
    <property type="match status" value="1"/>
</dbReference>
<dbReference type="GO" id="GO:0012505">
    <property type="term" value="C:endomembrane system"/>
    <property type="evidence" value="ECO:0007669"/>
    <property type="project" value="UniProtKB-SubCell"/>
</dbReference>
<feature type="transmembrane region" description="Helical" evidence="7">
    <location>
        <begin position="67"/>
        <end position="87"/>
    </location>
</feature>